<dbReference type="Proteomes" id="UP001500751">
    <property type="component" value="Unassembled WGS sequence"/>
</dbReference>
<proteinExistence type="predicted"/>
<keyword evidence="4" id="KW-1185">Reference proteome</keyword>
<feature type="region of interest" description="Disordered" evidence="2">
    <location>
        <begin position="1"/>
        <end position="24"/>
    </location>
</feature>
<protein>
    <submittedName>
        <fullName evidence="3">CoA transferase</fullName>
    </submittedName>
</protein>
<dbReference type="GO" id="GO:0016740">
    <property type="term" value="F:transferase activity"/>
    <property type="evidence" value="ECO:0007669"/>
    <property type="project" value="UniProtKB-KW"/>
</dbReference>
<dbReference type="Gene3D" id="3.30.1540.10">
    <property type="entry name" value="formyl-coa transferase, domain 3"/>
    <property type="match status" value="1"/>
</dbReference>
<dbReference type="PANTHER" id="PTHR48207">
    <property type="entry name" value="SUCCINATE--HYDROXYMETHYLGLUTARATE COA-TRANSFERASE"/>
    <property type="match status" value="1"/>
</dbReference>
<dbReference type="Gene3D" id="3.40.50.10540">
    <property type="entry name" value="Crotonobetainyl-coa:carnitine coa-transferase, domain 1"/>
    <property type="match status" value="1"/>
</dbReference>
<dbReference type="PANTHER" id="PTHR48207:SF3">
    <property type="entry name" value="SUCCINATE--HYDROXYMETHYLGLUTARATE COA-TRANSFERASE"/>
    <property type="match status" value="1"/>
</dbReference>
<keyword evidence="1 3" id="KW-0808">Transferase</keyword>
<dbReference type="InterPro" id="IPR050483">
    <property type="entry name" value="CoA-transferase_III_domain"/>
</dbReference>
<sequence>MVAAMNGPLAPPLPGPERSGQGPGPLSGVLVADFSRVLAGPYATMLLADLGADVIKVERPGTGDDTRAWGPPFAPDGTATYFLSVNRNKRSVALDLHAPDDAALAGELIRRADVVVENFLPGTMDRLGLGAAASRAANPGLVHCSITGFGDGPGAALPGYDLLAQAVGGLMSVTGEPGSPTKAGVAVVDVITGLHAAFGILAALRHRDSTGEGQRISVSLLTSLLSGLVNHTSAHLGAGTVPRAMGNRHPSIAPYEVFDTADRPMVIAAGNDRQFHSLCTALGLAHLAADARFATNEARVAHREALAAELDARLATATSEIWTAKLTAAGVPCGPINDVAGALGLAEALKLEAVVEVEGMRQSAHPVRFERTPAVYWAAPPRLDTDGETVREWLGKGIAGPGR</sequence>
<evidence type="ECO:0000313" key="3">
    <source>
        <dbReference type="EMBL" id="GAA2063338.1"/>
    </source>
</evidence>
<evidence type="ECO:0000313" key="4">
    <source>
        <dbReference type="Proteomes" id="UP001500751"/>
    </source>
</evidence>
<dbReference type="InterPro" id="IPR023606">
    <property type="entry name" value="CoA-Trfase_III_dom_1_sf"/>
</dbReference>
<dbReference type="SUPFAM" id="SSF89796">
    <property type="entry name" value="CoA-transferase family III (CaiB/BaiF)"/>
    <property type="match status" value="1"/>
</dbReference>
<reference evidence="3 4" key="1">
    <citation type="journal article" date="2019" name="Int. J. Syst. Evol. Microbiol.">
        <title>The Global Catalogue of Microorganisms (GCM) 10K type strain sequencing project: providing services to taxonomists for standard genome sequencing and annotation.</title>
        <authorList>
            <consortium name="The Broad Institute Genomics Platform"/>
            <consortium name="The Broad Institute Genome Sequencing Center for Infectious Disease"/>
            <person name="Wu L."/>
            <person name="Ma J."/>
        </authorList>
    </citation>
    <scope>NUCLEOTIDE SEQUENCE [LARGE SCALE GENOMIC DNA]</scope>
    <source>
        <strain evidence="3 4">JCM 16014</strain>
    </source>
</reference>
<evidence type="ECO:0000256" key="2">
    <source>
        <dbReference type="SAM" id="MobiDB-lite"/>
    </source>
</evidence>
<organism evidence="3 4">
    <name type="scientific">Catenulispora yoronensis</name>
    <dbReference type="NCBI Taxonomy" id="450799"/>
    <lineage>
        <taxon>Bacteria</taxon>
        <taxon>Bacillati</taxon>
        <taxon>Actinomycetota</taxon>
        <taxon>Actinomycetes</taxon>
        <taxon>Catenulisporales</taxon>
        <taxon>Catenulisporaceae</taxon>
        <taxon>Catenulispora</taxon>
    </lineage>
</organism>
<comment type="caution">
    <text evidence="3">The sequence shown here is derived from an EMBL/GenBank/DDBJ whole genome shotgun (WGS) entry which is preliminary data.</text>
</comment>
<name>A0ABN2VK29_9ACTN</name>
<accession>A0ABN2VK29</accession>
<evidence type="ECO:0000256" key="1">
    <source>
        <dbReference type="ARBA" id="ARBA00022679"/>
    </source>
</evidence>
<gene>
    <name evidence="3" type="ORF">GCM10009839_88280</name>
</gene>
<dbReference type="EMBL" id="BAAAQN010000091">
    <property type="protein sequence ID" value="GAA2063338.1"/>
    <property type="molecule type" value="Genomic_DNA"/>
</dbReference>
<dbReference type="InterPro" id="IPR003673">
    <property type="entry name" value="CoA-Trfase_fam_III"/>
</dbReference>
<dbReference type="InterPro" id="IPR044855">
    <property type="entry name" value="CoA-Trfase_III_dom3_sf"/>
</dbReference>
<dbReference type="Pfam" id="PF02515">
    <property type="entry name" value="CoA_transf_3"/>
    <property type="match status" value="1"/>
</dbReference>